<reference evidence="1" key="1">
    <citation type="submission" date="2020-08" db="EMBL/GenBank/DDBJ databases">
        <title>Multicomponent nature underlies the extraordinary mechanical properties of spider dragline silk.</title>
        <authorList>
            <person name="Kono N."/>
            <person name="Nakamura H."/>
            <person name="Mori M."/>
            <person name="Yoshida Y."/>
            <person name="Ohtoshi R."/>
            <person name="Malay A.D."/>
            <person name="Moran D.A.P."/>
            <person name="Tomita M."/>
            <person name="Numata K."/>
            <person name="Arakawa K."/>
        </authorList>
    </citation>
    <scope>NUCLEOTIDE SEQUENCE</scope>
</reference>
<gene>
    <name evidence="1" type="primary">AVEN_33817_1</name>
    <name evidence="1" type="ORF">NPIL_60861</name>
</gene>
<comment type="caution">
    <text evidence="1">The sequence shown here is derived from an EMBL/GenBank/DDBJ whole genome shotgun (WGS) entry which is preliminary data.</text>
</comment>
<protein>
    <submittedName>
        <fullName evidence="1">Uncharacterized protein</fullName>
    </submittedName>
</protein>
<name>A0A8X6JFR9_NEPPI</name>
<proteinExistence type="predicted"/>
<organism evidence="1 2">
    <name type="scientific">Nephila pilipes</name>
    <name type="common">Giant wood spider</name>
    <name type="synonym">Nephila maculata</name>
    <dbReference type="NCBI Taxonomy" id="299642"/>
    <lineage>
        <taxon>Eukaryota</taxon>
        <taxon>Metazoa</taxon>
        <taxon>Ecdysozoa</taxon>
        <taxon>Arthropoda</taxon>
        <taxon>Chelicerata</taxon>
        <taxon>Arachnida</taxon>
        <taxon>Araneae</taxon>
        <taxon>Araneomorphae</taxon>
        <taxon>Entelegynae</taxon>
        <taxon>Araneoidea</taxon>
        <taxon>Nephilidae</taxon>
        <taxon>Nephila</taxon>
    </lineage>
</organism>
<dbReference type="EMBL" id="BMAW01048596">
    <property type="protein sequence ID" value="GFS66894.1"/>
    <property type="molecule type" value="Genomic_DNA"/>
</dbReference>
<dbReference type="OrthoDB" id="6460460at2759"/>
<keyword evidence="2" id="KW-1185">Reference proteome</keyword>
<evidence type="ECO:0000313" key="1">
    <source>
        <dbReference type="EMBL" id="GFS66894.1"/>
    </source>
</evidence>
<accession>A0A8X6JFR9</accession>
<evidence type="ECO:0000313" key="2">
    <source>
        <dbReference type="Proteomes" id="UP000887013"/>
    </source>
</evidence>
<dbReference type="Proteomes" id="UP000887013">
    <property type="component" value="Unassembled WGS sequence"/>
</dbReference>
<dbReference type="AlphaFoldDB" id="A0A8X6JFR9"/>
<sequence length="170" mass="20138">MSHLLMNRSLHKYSSAFRCILFSDGKEDLLLDQNGSKNVVHWEEASVRGRDRWGSAKWVVLIHVTGWKFLYCKIPLDPYYEPTKETTPLYLTLYEGKKLCLKKIEVKQDQSCSFQRIRNEMYVLSRKSKNVMNQIKDVKEKAKMVQESHWKCKVAEMKVERDVVKLNETY</sequence>